<dbReference type="InterPro" id="IPR036388">
    <property type="entry name" value="WH-like_DNA-bd_sf"/>
</dbReference>
<gene>
    <name evidence="5" type="ORF">C9J01_05615</name>
</gene>
<evidence type="ECO:0000256" key="3">
    <source>
        <dbReference type="ARBA" id="ARBA00023163"/>
    </source>
</evidence>
<dbReference type="PRINTS" id="PR00035">
    <property type="entry name" value="HTHGNTR"/>
</dbReference>
<protein>
    <submittedName>
        <fullName evidence="5">GntR family transcriptional regulator</fullName>
    </submittedName>
</protein>
<dbReference type="AlphaFoldDB" id="A0A2T3NLT3"/>
<dbReference type="PROSITE" id="PS50949">
    <property type="entry name" value="HTH_GNTR"/>
    <property type="match status" value="1"/>
</dbReference>
<dbReference type="EMBL" id="PYMB01000001">
    <property type="protein sequence ID" value="PSW16476.1"/>
    <property type="molecule type" value="Genomic_DNA"/>
</dbReference>
<dbReference type="Pfam" id="PF07702">
    <property type="entry name" value="UTRA"/>
    <property type="match status" value="1"/>
</dbReference>
<organism evidence="5 6">
    <name type="scientific">Photobacterium rosenbergii</name>
    <dbReference type="NCBI Taxonomy" id="294936"/>
    <lineage>
        <taxon>Bacteria</taxon>
        <taxon>Pseudomonadati</taxon>
        <taxon>Pseudomonadota</taxon>
        <taxon>Gammaproteobacteria</taxon>
        <taxon>Vibrionales</taxon>
        <taxon>Vibrionaceae</taxon>
        <taxon>Photobacterium</taxon>
    </lineage>
</organism>
<dbReference type="GO" id="GO:0045892">
    <property type="term" value="P:negative regulation of DNA-templated transcription"/>
    <property type="evidence" value="ECO:0007669"/>
    <property type="project" value="TreeGrafter"/>
</dbReference>
<dbReference type="SMART" id="SM00345">
    <property type="entry name" value="HTH_GNTR"/>
    <property type="match status" value="1"/>
</dbReference>
<evidence type="ECO:0000313" key="5">
    <source>
        <dbReference type="EMBL" id="PSW16476.1"/>
    </source>
</evidence>
<reference evidence="5 6" key="1">
    <citation type="submission" date="2018-03" db="EMBL/GenBank/DDBJ databases">
        <title>Whole genome sequencing of Histamine producing bacteria.</title>
        <authorList>
            <person name="Butler K."/>
        </authorList>
    </citation>
    <scope>NUCLEOTIDE SEQUENCE [LARGE SCALE GENOMIC DNA]</scope>
    <source>
        <strain evidence="5 6">DSM 19138</strain>
    </source>
</reference>
<evidence type="ECO:0000313" key="6">
    <source>
        <dbReference type="Proteomes" id="UP000241346"/>
    </source>
</evidence>
<dbReference type="Pfam" id="PF00392">
    <property type="entry name" value="GntR"/>
    <property type="match status" value="1"/>
</dbReference>
<evidence type="ECO:0000256" key="1">
    <source>
        <dbReference type="ARBA" id="ARBA00023015"/>
    </source>
</evidence>
<keyword evidence="2" id="KW-0238">DNA-binding</keyword>
<dbReference type="PANTHER" id="PTHR44846:SF1">
    <property type="entry name" value="MANNOSYL-D-GLYCERATE TRANSPORT_METABOLISM SYSTEM REPRESSOR MNGR-RELATED"/>
    <property type="match status" value="1"/>
</dbReference>
<proteinExistence type="predicted"/>
<evidence type="ECO:0000259" key="4">
    <source>
        <dbReference type="PROSITE" id="PS50949"/>
    </source>
</evidence>
<dbReference type="Proteomes" id="UP000241346">
    <property type="component" value="Unassembled WGS sequence"/>
</dbReference>
<dbReference type="SMART" id="SM00866">
    <property type="entry name" value="UTRA"/>
    <property type="match status" value="1"/>
</dbReference>
<keyword evidence="1" id="KW-0805">Transcription regulation</keyword>
<dbReference type="GO" id="GO:0003677">
    <property type="term" value="F:DNA binding"/>
    <property type="evidence" value="ECO:0007669"/>
    <property type="project" value="UniProtKB-KW"/>
</dbReference>
<dbReference type="CDD" id="cd07377">
    <property type="entry name" value="WHTH_GntR"/>
    <property type="match status" value="1"/>
</dbReference>
<dbReference type="SUPFAM" id="SSF46785">
    <property type="entry name" value="Winged helix' DNA-binding domain"/>
    <property type="match status" value="1"/>
</dbReference>
<accession>A0A2T3NLT3</accession>
<dbReference type="FunFam" id="1.10.10.10:FF:000079">
    <property type="entry name" value="GntR family transcriptional regulator"/>
    <property type="match status" value="1"/>
</dbReference>
<dbReference type="InterPro" id="IPR036390">
    <property type="entry name" value="WH_DNA-bd_sf"/>
</dbReference>
<dbReference type="InterPro" id="IPR011663">
    <property type="entry name" value="UTRA"/>
</dbReference>
<name>A0A2T3NLT3_9GAMM</name>
<evidence type="ECO:0000256" key="2">
    <source>
        <dbReference type="ARBA" id="ARBA00023125"/>
    </source>
</evidence>
<dbReference type="Gene3D" id="1.10.10.10">
    <property type="entry name" value="Winged helix-like DNA-binding domain superfamily/Winged helix DNA-binding domain"/>
    <property type="match status" value="1"/>
</dbReference>
<dbReference type="PANTHER" id="PTHR44846">
    <property type="entry name" value="MANNOSYL-D-GLYCERATE TRANSPORT/METABOLISM SYSTEM REPRESSOR MNGR-RELATED"/>
    <property type="match status" value="1"/>
</dbReference>
<dbReference type="GO" id="GO:0003700">
    <property type="term" value="F:DNA-binding transcription factor activity"/>
    <property type="evidence" value="ECO:0007669"/>
    <property type="project" value="InterPro"/>
</dbReference>
<dbReference type="Gene3D" id="3.40.1410.10">
    <property type="entry name" value="Chorismate lyase-like"/>
    <property type="match status" value="1"/>
</dbReference>
<dbReference type="InterPro" id="IPR050679">
    <property type="entry name" value="Bact_HTH_transcr_reg"/>
</dbReference>
<dbReference type="InterPro" id="IPR000524">
    <property type="entry name" value="Tscrpt_reg_HTH_GntR"/>
</dbReference>
<sequence length="244" mass="27582">MMTNYIAQKQSLPLYVQIADFIKQEIERGNFKPGSILPSEKQLVEDFNVSRVTVRKAIQILNDEGLTYSEKGKGTFIAQQKLKHSFVNVVGLTEESQLGGQKVSNKVIDFAVIDAPAAVAQKLQIAENSPVYCCSRQRLLDNRVASFETFYIPVSYLPEMTEQDMAGSKFAYLEAKGYSIGQITQKLKPALPEKRIQGYFDIDPLTPILINESLSYLKDGQIFELSTVYFKTSEYDFELIAYNE</sequence>
<dbReference type="InterPro" id="IPR028978">
    <property type="entry name" value="Chorismate_lyase_/UTRA_dom_sf"/>
</dbReference>
<dbReference type="SUPFAM" id="SSF64288">
    <property type="entry name" value="Chorismate lyase-like"/>
    <property type="match status" value="1"/>
</dbReference>
<keyword evidence="3" id="KW-0804">Transcription</keyword>
<comment type="caution">
    <text evidence="5">The sequence shown here is derived from an EMBL/GenBank/DDBJ whole genome shotgun (WGS) entry which is preliminary data.</text>
</comment>
<feature type="domain" description="HTH gntR-type" evidence="4">
    <location>
        <begin position="12"/>
        <end position="80"/>
    </location>
</feature>